<sequence length="99" mass="11432">MNRPSGDPRFYSVAAWRRQVSWVGRGLYYVGATEWYLDYQRWKIRFRWWHPVVWLVVGIAFLTSAGVGAYHGIEDGIAGLKLARSPTAHPDTSLRRAPR</sequence>
<keyword evidence="1" id="KW-1133">Transmembrane helix</keyword>
<dbReference type="AlphaFoldDB" id="A0A1W1W6Q7"/>
<name>A0A1W1W6Q7_SULTA</name>
<dbReference type="RefSeq" id="WP_084660693.1">
    <property type="nucleotide sequence ID" value="NZ_FWWY01000001.1"/>
</dbReference>
<keyword evidence="3" id="KW-1185">Reference proteome</keyword>
<dbReference type="EMBL" id="FWWY01000001">
    <property type="protein sequence ID" value="SMC01945.1"/>
    <property type="molecule type" value="Genomic_DNA"/>
</dbReference>
<reference evidence="3" key="1">
    <citation type="submission" date="2017-04" db="EMBL/GenBank/DDBJ databases">
        <authorList>
            <person name="Varghese N."/>
            <person name="Submissions S."/>
        </authorList>
    </citation>
    <scope>NUCLEOTIDE SEQUENCE [LARGE SCALE GENOMIC DNA]</scope>
    <source>
        <strain evidence="3">DSM 9293</strain>
    </source>
</reference>
<evidence type="ECO:0000313" key="2">
    <source>
        <dbReference type="EMBL" id="SMC01945.1"/>
    </source>
</evidence>
<proteinExistence type="predicted"/>
<organism evidence="2 3">
    <name type="scientific">Sulfobacillus thermosulfidooxidans (strain DSM 9293 / VKM B-1269 / AT-1)</name>
    <dbReference type="NCBI Taxonomy" id="929705"/>
    <lineage>
        <taxon>Bacteria</taxon>
        <taxon>Bacillati</taxon>
        <taxon>Bacillota</taxon>
        <taxon>Clostridia</taxon>
        <taxon>Eubacteriales</taxon>
        <taxon>Clostridiales Family XVII. Incertae Sedis</taxon>
        <taxon>Sulfobacillus</taxon>
    </lineage>
</organism>
<protein>
    <submittedName>
        <fullName evidence="2">Uncharacterized protein</fullName>
    </submittedName>
</protein>
<keyword evidence="1" id="KW-0812">Transmembrane</keyword>
<feature type="transmembrane region" description="Helical" evidence="1">
    <location>
        <begin position="52"/>
        <end position="73"/>
    </location>
</feature>
<accession>A0A1W1W6Q7</accession>
<evidence type="ECO:0000313" key="3">
    <source>
        <dbReference type="Proteomes" id="UP000192660"/>
    </source>
</evidence>
<gene>
    <name evidence="2" type="ORF">SAMN00768000_0173</name>
</gene>
<dbReference type="Proteomes" id="UP000192660">
    <property type="component" value="Unassembled WGS sequence"/>
</dbReference>
<keyword evidence="1" id="KW-0472">Membrane</keyword>
<evidence type="ECO:0000256" key="1">
    <source>
        <dbReference type="SAM" id="Phobius"/>
    </source>
</evidence>